<keyword evidence="2" id="KW-1185">Reference proteome</keyword>
<evidence type="ECO:0000313" key="2">
    <source>
        <dbReference type="Proteomes" id="UP001169242"/>
    </source>
</evidence>
<dbReference type="EMBL" id="JAQIFT010000045">
    <property type="protein sequence ID" value="MDA3732122.1"/>
    <property type="molecule type" value="Genomic_DNA"/>
</dbReference>
<dbReference type="AlphaFoldDB" id="A0AA42J140"/>
<organism evidence="1 2">
    <name type="scientific">Holtiella tumoricola</name>
    <dbReference type="NCBI Taxonomy" id="3018743"/>
    <lineage>
        <taxon>Bacteria</taxon>
        <taxon>Bacillati</taxon>
        <taxon>Bacillota</taxon>
        <taxon>Clostridia</taxon>
        <taxon>Lachnospirales</taxon>
        <taxon>Cellulosilyticaceae</taxon>
        <taxon>Holtiella</taxon>
    </lineage>
</organism>
<dbReference type="Proteomes" id="UP001169242">
    <property type="component" value="Unassembled WGS sequence"/>
</dbReference>
<sequence>MISKNTGSVAYALYSLRVEPNECSVRQYIDFYNKDNFLWYQFDDRRVEELVGYFDKVVKEEAVVMVDLVSYNHLFSCLKKMCRSERGNR</sequence>
<reference evidence="1" key="1">
    <citation type="journal article" date="2023" name="Int. J. Syst. Evol. Microbiol.">
        <title>&lt;i&gt;Holtiella tumoricola&lt;/i&gt; gen. nov. sp. nov., isolated from a human clinical sample.</title>
        <authorList>
            <person name="Allen-Vercoe E."/>
            <person name="Daigneault M.C."/>
            <person name="Vancuren S.J."/>
            <person name="Cochrane K."/>
            <person name="O'Neal L.L."/>
            <person name="Sankaranarayanan K."/>
            <person name="Lawson P.A."/>
        </authorList>
    </citation>
    <scope>NUCLEOTIDE SEQUENCE</scope>
    <source>
        <strain evidence="1">CC70A</strain>
    </source>
</reference>
<comment type="caution">
    <text evidence="1">The sequence shown here is derived from an EMBL/GenBank/DDBJ whole genome shotgun (WGS) entry which is preliminary data.</text>
</comment>
<gene>
    <name evidence="1" type="ORF">PBV87_11570</name>
</gene>
<accession>A0AA42J140</accession>
<proteinExistence type="predicted"/>
<evidence type="ECO:0000313" key="1">
    <source>
        <dbReference type="EMBL" id="MDA3732122.1"/>
    </source>
</evidence>
<name>A0AA42J140_9FIRM</name>
<dbReference type="RefSeq" id="WP_271012397.1">
    <property type="nucleotide sequence ID" value="NZ_JAQIFT010000045.1"/>
</dbReference>
<protein>
    <submittedName>
        <fullName evidence="1">Uncharacterized protein</fullName>
    </submittedName>
</protein>